<keyword evidence="2 5" id="KW-0560">Oxidoreductase</keyword>
<dbReference type="Gene3D" id="3.40.605.10">
    <property type="entry name" value="Aldehyde Dehydrogenase, Chain A, domain 1"/>
    <property type="match status" value="1"/>
</dbReference>
<protein>
    <submittedName>
        <fullName evidence="7">Salicylaldehyde dehydrogenase</fullName>
    </submittedName>
</protein>
<gene>
    <name evidence="7" type="ORF">L288_10040</name>
</gene>
<dbReference type="PANTHER" id="PTHR42986:SF1">
    <property type="entry name" value="BENZALDEHYDE DEHYDROGENASE YFMT"/>
    <property type="match status" value="1"/>
</dbReference>
<keyword evidence="8" id="KW-1185">Reference proteome</keyword>
<evidence type="ECO:0000256" key="2">
    <source>
        <dbReference type="ARBA" id="ARBA00023002"/>
    </source>
</evidence>
<comment type="caution">
    <text evidence="7">The sequence shown here is derived from an EMBL/GenBank/DDBJ whole genome shotgun (WGS) entry which is preliminary data.</text>
</comment>
<evidence type="ECO:0000313" key="8">
    <source>
        <dbReference type="Proteomes" id="UP000015525"/>
    </source>
</evidence>
<dbReference type="PANTHER" id="PTHR42986">
    <property type="entry name" value="BENZALDEHYDE DEHYDROGENASE YFMT"/>
    <property type="match status" value="1"/>
</dbReference>
<dbReference type="InterPro" id="IPR015590">
    <property type="entry name" value="Aldehyde_DH_dom"/>
</dbReference>
<evidence type="ECO:0000259" key="6">
    <source>
        <dbReference type="Pfam" id="PF00171"/>
    </source>
</evidence>
<dbReference type="CDD" id="cd07105">
    <property type="entry name" value="ALDH_SaliADH"/>
    <property type="match status" value="1"/>
</dbReference>
<feature type="domain" description="Aldehyde dehydrogenase" evidence="6">
    <location>
        <begin position="1"/>
        <end position="408"/>
    </location>
</feature>
<evidence type="ECO:0000313" key="7">
    <source>
        <dbReference type="EMBL" id="EQB07259.1"/>
    </source>
</evidence>
<feature type="non-terminal residue" evidence="7">
    <location>
        <position position="1"/>
    </location>
</feature>
<sequence length="419" mass="43894">RRAALLKAADALDAKAPDFISAMMEEIGATEGWARFNLMLASAIVREAASITTQIGGEVIPSDKPGCISMAIREPAGVVLSMAPWNAPIILATRAIAVPLACGNTVVLKASEQCPRTHGLIIEAFVEAGLGGGIVNLVTNAPQDAGEIVGAMIDHPAVRRVNFTGSTAVGKIIARRCAENLKPVLLELGGKAPMIVLDDADLDEAVKAAAFGAFMNQGQICMSTERIIVVDAIADAFAERFKAKAGSMAVGDPREGKTPLGAVVDTRTVDHVRSLIDDALAAGATQLTGGDANGVLMPAHVIDNVTPAMKLFRDESFGPVVGIIRARDEAHAIELANDTEYGLSASVFTRDTARGLRVARQIQSGICHVNGPTVHDEAQMPFGGVKASGYGKFGGKAGIDSFTELRWITIETEPGHYPI</sequence>
<keyword evidence="3" id="KW-0520">NAD</keyword>
<evidence type="ECO:0000256" key="4">
    <source>
        <dbReference type="PROSITE-ProRule" id="PRU10007"/>
    </source>
</evidence>
<comment type="similarity">
    <text evidence="1 5">Belongs to the aldehyde dehydrogenase family.</text>
</comment>
<dbReference type="GO" id="GO:0016620">
    <property type="term" value="F:oxidoreductase activity, acting on the aldehyde or oxo group of donors, NAD or NADP as acceptor"/>
    <property type="evidence" value="ECO:0007669"/>
    <property type="project" value="InterPro"/>
</dbReference>
<dbReference type="FunFam" id="3.40.309.10:FF:000010">
    <property type="entry name" value="Gamma-aminobutyraldehyde dehydrogenase"/>
    <property type="match status" value="1"/>
</dbReference>
<feature type="active site" evidence="4">
    <location>
        <position position="187"/>
    </location>
</feature>
<organism evidence="7 8">
    <name type="scientific">Sphingobium quisquiliarum P25</name>
    <dbReference type="NCBI Taxonomy" id="1329909"/>
    <lineage>
        <taxon>Bacteria</taxon>
        <taxon>Pseudomonadati</taxon>
        <taxon>Pseudomonadota</taxon>
        <taxon>Alphaproteobacteria</taxon>
        <taxon>Sphingomonadales</taxon>
        <taxon>Sphingomonadaceae</taxon>
        <taxon>Sphingobium</taxon>
    </lineage>
</organism>
<reference evidence="7 8" key="1">
    <citation type="journal article" date="2013" name="Genome Announc.">
        <title>Draft Genome Sequence of Sphingobium quisquiliarum Strain P25T, a Novel Hexachlorocyclohexane (HCH)-Degrading Bacterium Isolated from an HCH Dumpsite.</title>
        <authorList>
            <person name="Kumar Singh A."/>
            <person name="Sangwan N."/>
            <person name="Sharma A."/>
            <person name="Gupta V."/>
            <person name="Khurana J.P."/>
            <person name="Lal R."/>
        </authorList>
    </citation>
    <scope>NUCLEOTIDE SEQUENCE [LARGE SCALE GENOMIC DNA]</scope>
    <source>
        <strain evidence="7 8">P25</strain>
    </source>
</reference>
<dbReference type="Proteomes" id="UP000015525">
    <property type="component" value="Unassembled WGS sequence"/>
</dbReference>
<dbReference type="PATRIC" id="fig|1329909.3.peg.1934"/>
<evidence type="ECO:0000256" key="3">
    <source>
        <dbReference type="ARBA" id="ARBA00023027"/>
    </source>
</evidence>
<dbReference type="InterPro" id="IPR029510">
    <property type="entry name" value="Ald_DH_CS_GLU"/>
</dbReference>
<dbReference type="RefSeq" id="WP_021238268.1">
    <property type="nucleotide sequence ID" value="NZ_ATHO01000082.1"/>
</dbReference>
<dbReference type="InterPro" id="IPR016163">
    <property type="entry name" value="Ald_DH_C"/>
</dbReference>
<accession>T0ICC7</accession>
<dbReference type="PROSITE" id="PS00687">
    <property type="entry name" value="ALDEHYDE_DEHYDR_GLU"/>
    <property type="match status" value="1"/>
</dbReference>
<proteinExistence type="inferred from homology"/>
<dbReference type="InterPro" id="IPR016161">
    <property type="entry name" value="Ald_DH/histidinol_DH"/>
</dbReference>
<evidence type="ECO:0000256" key="5">
    <source>
        <dbReference type="RuleBase" id="RU003345"/>
    </source>
</evidence>
<dbReference type="EMBL" id="ATHO01000082">
    <property type="protein sequence ID" value="EQB07259.1"/>
    <property type="molecule type" value="Genomic_DNA"/>
</dbReference>
<dbReference type="Gene3D" id="3.40.309.10">
    <property type="entry name" value="Aldehyde Dehydrogenase, Chain A, domain 2"/>
    <property type="match status" value="1"/>
</dbReference>
<dbReference type="Pfam" id="PF00171">
    <property type="entry name" value="Aldedh"/>
    <property type="match status" value="1"/>
</dbReference>
<name>T0ICC7_9SPHN</name>
<evidence type="ECO:0000256" key="1">
    <source>
        <dbReference type="ARBA" id="ARBA00009986"/>
    </source>
</evidence>
<dbReference type="InterPro" id="IPR016162">
    <property type="entry name" value="Ald_DH_N"/>
</dbReference>
<dbReference type="AlphaFoldDB" id="T0ICC7"/>
<dbReference type="SUPFAM" id="SSF53720">
    <property type="entry name" value="ALDH-like"/>
    <property type="match status" value="1"/>
</dbReference>